<reference evidence="2 3" key="1">
    <citation type="submission" date="2018-01" db="EMBL/GenBank/DDBJ databases">
        <title>Whole genome sequencing of Histamine producing bacteria.</title>
        <authorList>
            <person name="Butler K."/>
        </authorList>
    </citation>
    <scope>NUCLEOTIDE SEQUENCE [LARGE SCALE GENOMIC DNA]</scope>
    <source>
        <strain evidence="2 3">JCM 12947</strain>
    </source>
</reference>
<evidence type="ECO:0000313" key="2">
    <source>
        <dbReference type="EMBL" id="PSU46214.1"/>
    </source>
</evidence>
<evidence type="ECO:0000313" key="3">
    <source>
        <dbReference type="Proteomes" id="UP000240987"/>
    </source>
</evidence>
<protein>
    <submittedName>
        <fullName evidence="2">Uncharacterized protein</fullName>
    </submittedName>
</protein>
<comment type="caution">
    <text evidence="2">The sequence shown here is derived from an EMBL/GenBank/DDBJ whole genome shotgun (WGS) entry which is preliminary data.</text>
</comment>
<proteinExistence type="predicted"/>
<dbReference type="EMBL" id="PYMJ01000023">
    <property type="protein sequence ID" value="PSU46214.1"/>
    <property type="molecule type" value="Genomic_DNA"/>
</dbReference>
<dbReference type="Proteomes" id="UP000240987">
    <property type="component" value="Unassembled WGS sequence"/>
</dbReference>
<dbReference type="AlphaFoldDB" id="A0A2T3JBI0"/>
<dbReference type="OrthoDB" id="5832245at2"/>
<keyword evidence="1" id="KW-1133">Transmembrane helix</keyword>
<sequence>MKHVTKIILYIYIFLSLFCFLTLVIVNFSNRPEVIKQYGSPAFYSEKELFLNGDSSAYKELNSIITDLWGFSTVQASISTKGEVKLYNNTYSIKFLGNDVMSSLTLTNNNYDSMIEKDIFLVNQRSFPRYEFFKIAYEDEHFICTTSLNLHTVSCRTIVR</sequence>
<keyword evidence="1" id="KW-0472">Membrane</keyword>
<dbReference type="RefSeq" id="WP_107244197.1">
    <property type="nucleotide sequence ID" value="NZ_PYMJ01000023.1"/>
</dbReference>
<name>A0A2T3JBI0_9GAMM</name>
<keyword evidence="1" id="KW-0812">Transmembrane</keyword>
<gene>
    <name evidence="2" type="ORF">C9J12_19275</name>
</gene>
<organism evidence="2 3">
    <name type="scientific">Photobacterium frigidiphilum</name>
    <dbReference type="NCBI Taxonomy" id="264736"/>
    <lineage>
        <taxon>Bacteria</taxon>
        <taxon>Pseudomonadati</taxon>
        <taxon>Pseudomonadota</taxon>
        <taxon>Gammaproteobacteria</taxon>
        <taxon>Vibrionales</taxon>
        <taxon>Vibrionaceae</taxon>
        <taxon>Photobacterium</taxon>
    </lineage>
</organism>
<keyword evidence="3" id="KW-1185">Reference proteome</keyword>
<accession>A0A2T3JBI0</accession>
<feature type="transmembrane region" description="Helical" evidence="1">
    <location>
        <begin position="7"/>
        <end position="28"/>
    </location>
</feature>
<evidence type="ECO:0000256" key="1">
    <source>
        <dbReference type="SAM" id="Phobius"/>
    </source>
</evidence>